<dbReference type="Pfam" id="PF03746">
    <property type="entry name" value="LamB_YcsF"/>
    <property type="match status" value="1"/>
</dbReference>
<accession>A0A1H9KNU0</accession>
<gene>
    <name evidence="1" type="ORF">SAMN05444359_12152</name>
</gene>
<evidence type="ECO:0000313" key="2">
    <source>
        <dbReference type="Proteomes" id="UP000199021"/>
    </source>
</evidence>
<keyword evidence="2" id="KW-1185">Reference proteome</keyword>
<dbReference type="Proteomes" id="UP000199021">
    <property type="component" value="Unassembled WGS sequence"/>
</dbReference>
<dbReference type="CDD" id="cd10787">
    <property type="entry name" value="LamB_YcsF_like"/>
    <property type="match status" value="1"/>
</dbReference>
<dbReference type="FunCoup" id="A0A1H9KNU0">
    <property type="interactions" value="14"/>
</dbReference>
<dbReference type="InterPro" id="IPR005501">
    <property type="entry name" value="LamB/YcsF/PxpA-like"/>
</dbReference>
<dbReference type="PANTHER" id="PTHR30292:SF0">
    <property type="entry name" value="5-OXOPROLINASE SUBUNIT A"/>
    <property type="match status" value="1"/>
</dbReference>
<organism evidence="1 2">
    <name type="scientific">Neolewinella agarilytica</name>
    <dbReference type="NCBI Taxonomy" id="478744"/>
    <lineage>
        <taxon>Bacteria</taxon>
        <taxon>Pseudomonadati</taxon>
        <taxon>Bacteroidota</taxon>
        <taxon>Saprospiria</taxon>
        <taxon>Saprospirales</taxon>
        <taxon>Lewinellaceae</taxon>
        <taxon>Neolewinella</taxon>
    </lineage>
</organism>
<dbReference type="STRING" id="478744.SAMN05444359_12152"/>
<dbReference type="NCBIfam" id="NF003814">
    <property type="entry name" value="PRK05406.1-3"/>
    <property type="match status" value="1"/>
</dbReference>
<dbReference type="InterPro" id="IPR011330">
    <property type="entry name" value="Glyco_hydro/deAcase_b/a-brl"/>
</dbReference>
<sequence length="241" mass="26121">MTKIDLNADLGESWYGNTIGNDADLMPLLDSCNVACGFHGGDAITMRQTIELALEHGVAIGAHPSFPDRKNFGRKTMEIPSPDLFALMLYQISALKGMTEGLGGSVHHVKPHGALYHYLNGSISGAEAFVRAAAKSNIPIVYGPPTGQLRVMTEFHGLEFWPEGFADRAYEPSLHLRSRQKDGACLNDTTMAVEQVRLLQSGKVRATDGEIYPIKVKTVCLHGDHPGAAARALAIRQLLNT</sequence>
<dbReference type="InParanoid" id="A0A1H9KNU0"/>
<dbReference type="Gene3D" id="3.20.20.370">
    <property type="entry name" value="Glycoside hydrolase/deacetylase"/>
    <property type="match status" value="1"/>
</dbReference>
<evidence type="ECO:0000313" key="1">
    <source>
        <dbReference type="EMBL" id="SER00836.1"/>
    </source>
</evidence>
<protein>
    <submittedName>
        <fullName evidence="1">UPF0271 protein</fullName>
    </submittedName>
</protein>
<dbReference type="SUPFAM" id="SSF88713">
    <property type="entry name" value="Glycoside hydrolase/deacetylase"/>
    <property type="match status" value="1"/>
</dbReference>
<dbReference type="RefSeq" id="WP_090170987.1">
    <property type="nucleotide sequence ID" value="NZ_FOFB01000021.1"/>
</dbReference>
<dbReference type="EMBL" id="FOFB01000021">
    <property type="protein sequence ID" value="SER00836.1"/>
    <property type="molecule type" value="Genomic_DNA"/>
</dbReference>
<reference evidence="2" key="1">
    <citation type="submission" date="2016-10" db="EMBL/GenBank/DDBJ databases">
        <authorList>
            <person name="Varghese N."/>
            <person name="Submissions S."/>
        </authorList>
    </citation>
    <scope>NUCLEOTIDE SEQUENCE [LARGE SCALE GENOMIC DNA]</scope>
    <source>
        <strain evidence="2">DSM 24740</strain>
    </source>
</reference>
<dbReference type="NCBIfam" id="NF003816">
    <property type="entry name" value="PRK05406.1-5"/>
    <property type="match status" value="1"/>
</dbReference>
<dbReference type="OrthoDB" id="9773478at2"/>
<dbReference type="PANTHER" id="PTHR30292">
    <property type="entry name" value="UNCHARACTERIZED PROTEIN YBGL-RELATED"/>
    <property type="match status" value="1"/>
</dbReference>
<dbReference type="GO" id="GO:0005975">
    <property type="term" value="P:carbohydrate metabolic process"/>
    <property type="evidence" value="ECO:0007669"/>
    <property type="project" value="InterPro"/>
</dbReference>
<proteinExistence type="predicted"/>
<dbReference type="AlphaFoldDB" id="A0A1H9KNU0"/>
<name>A0A1H9KNU0_9BACT</name>